<evidence type="ECO:0000259" key="3">
    <source>
        <dbReference type="PROSITE" id="PS01124"/>
    </source>
</evidence>
<dbReference type="PANTHER" id="PTHR43436:SF1">
    <property type="entry name" value="TRANSCRIPTIONAL REGULATORY PROTEIN"/>
    <property type="match status" value="1"/>
</dbReference>
<keyword evidence="5" id="KW-1185">Reference proteome</keyword>
<accession>A0ABS3MZ65</accession>
<name>A0ABS3MZ65_9BACI</name>
<protein>
    <submittedName>
        <fullName evidence="4">AraC family transcriptional regulator</fullName>
    </submittedName>
</protein>
<evidence type="ECO:0000256" key="2">
    <source>
        <dbReference type="ARBA" id="ARBA00023163"/>
    </source>
</evidence>
<gene>
    <name evidence="4" type="ORF">I7822_06360</name>
</gene>
<organism evidence="4 5">
    <name type="scientific">Metabacillus bambusae</name>
    <dbReference type="NCBI Taxonomy" id="2795218"/>
    <lineage>
        <taxon>Bacteria</taxon>
        <taxon>Bacillati</taxon>
        <taxon>Bacillota</taxon>
        <taxon>Bacilli</taxon>
        <taxon>Bacillales</taxon>
        <taxon>Bacillaceae</taxon>
        <taxon>Metabacillus</taxon>
    </lineage>
</organism>
<dbReference type="InterPro" id="IPR018060">
    <property type="entry name" value="HTH_AraC"/>
</dbReference>
<dbReference type="SUPFAM" id="SSF46689">
    <property type="entry name" value="Homeodomain-like"/>
    <property type="match status" value="2"/>
</dbReference>
<sequence>MFEQLYKQRLELTKIIERNIGKDGTHVTDIPSLFFSRYSNDTGPKYGVYKPSLCIVVQGMKEIFLSQERFQYGPADYLVASVNLPITGQVTEASSEVPYLALKLELTPSQILEVLREFEMDEDKKKNPKRGMYVSKIEPPLLDAVTRLARLQDYPKDIPVLAPLIMKEIIYRVLQGDHGEMLKQIAIKGSSANQISDVIEHIINNYAQSLRIEELAEIANMSVSSLHRHFKEVTAMSPIQFQKQLRLQEARKLLLSESMDATEAAFRIGYESPSQFSREYSRMFGLPPKEDINRLKAIYV</sequence>
<keyword evidence="1" id="KW-0805">Transcription regulation</keyword>
<evidence type="ECO:0000313" key="4">
    <source>
        <dbReference type="EMBL" id="MBO1511293.1"/>
    </source>
</evidence>
<feature type="domain" description="HTH araC/xylS-type" evidence="3">
    <location>
        <begin position="196"/>
        <end position="294"/>
    </location>
</feature>
<dbReference type="PROSITE" id="PS01124">
    <property type="entry name" value="HTH_ARAC_FAMILY_2"/>
    <property type="match status" value="1"/>
</dbReference>
<dbReference type="Proteomes" id="UP000663981">
    <property type="component" value="Unassembled WGS sequence"/>
</dbReference>
<comment type="caution">
    <text evidence="4">The sequence shown here is derived from an EMBL/GenBank/DDBJ whole genome shotgun (WGS) entry which is preliminary data.</text>
</comment>
<dbReference type="SMART" id="SM00342">
    <property type="entry name" value="HTH_ARAC"/>
    <property type="match status" value="1"/>
</dbReference>
<dbReference type="InterPro" id="IPR009594">
    <property type="entry name" value="Tscrpt_reg_HTH_AraC_N"/>
</dbReference>
<evidence type="ECO:0000313" key="5">
    <source>
        <dbReference type="Proteomes" id="UP000663981"/>
    </source>
</evidence>
<dbReference type="Pfam" id="PF12833">
    <property type="entry name" value="HTH_18"/>
    <property type="match status" value="1"/>
</dbReference>
<dbReference type="EMBL" id="JAGDEL010000003">
    <property type="protein sequence ID" value="MBO1511293.1"/>
    <property type="molecule type" value="Genomic_DNA"/>
</dbReference>
<proteinExistence type="predicted"/>
<dbReference type="Gene3D" id="1.10.10.60">
    <property type="entry name" value="Homeodomain-like"/>
    <property type="match status" value="2"/>
</dbReference>
<keyword evidence="2" id="KW-0804">Transcription</keyword>
<dbReference type="InterPro" id="IPR009057">
    <property type="entry name" value="Homeodomain-like_sf"/>
</dbReference>
<dbReference type="Pfam" id="PF06719">
    <property type="entry name" value="AraC_N"/>
    <property type="match status" value="1"/>
</dbReference>
<dbReference type="PANTHER" id="PTHR43436">
    <property type="entry name" value="ARAC-FAMILY TRANSCRIPTIONAL REGULATOR"/>
    <property type="match status" value="1"/>
</dbReference>
<dbReference type="RefSeq" id="WP_207976144.1">
    <property type="nucleotide sequence ID" value="NZ_JAGDEL010000003.1"/>
</dbReference>
<evidence type="ECO:0000256" key="1">
    <source>
        <dbReference type="ARBA" id="ARBA00023015"/>
    </source>
</evidence>
<reference evidence="4 5" key="1">
    <citation type="submission" date="2021-03" db="EMBL/GenBank/DDBJ databases">
        <title>Whole genome sequence of Metabacillus bambusae BG109.</title>
        <authorList>
            <person name="Jeong J.W."/>
        </authorList>
    </citation>
    <scope>NUCLEOTIDE SEQUENCE [LARGE SCALE GENOMIC DNA]</scope>
    <source>
        <strain evidence="4 5">BG109</strain>
    </source>
</reference>